<dbReference type="GO" id="GO:0019563">
    <property type="term" value="P:glycerol catabolic process"/>
    <property type="evidence" value="ECO:0007669"/>
    <property type="project" value="TreeGrafter"/>
</dbReference>
<dbReference type="GO" id="GO:0006096">
    <property type="term" value="P:glycolytic process"/>
    <property type="evidence" value="ECO:0007669"/>
    <property type="project" value="UniProtKB-UniRule"/>
</dbReference>
<dbReference type="GO" id="GO:0046166">
    <property type="term" value="P:glyceraldehyde-3-phosphate biosynthetic process"/>
    <property type="evidence" value="ECO:0007669"/>
    <property type="project" value="TreeGrafter"/>
</dbReference>
<dbReference type="UniPathway" id="UPA00138"/>
<dbReference type="STRING" id="187101.VC03_02575"/>
<dbReference type="Gene3D" id="3.20.20.70">
    <property type="entry name" value="Aldolase class I"/>
    <property type="match status" value="1"/>
</dbReference>
<dbReference type="PANTHER" id="PTHR21139">
    <property type="entry name" value="TRIOSEPHOSPHATE ISOMERASE"/>
    <property type="match status" value="1"/>
</dbReference>
<dbReference type="FunFam" id="3.20.20.70:FF:000016">
    <property type="entry name" value="Triosephosphate isomerase"/>
    <property type="match status" value="1"/>
</dbReference>
<sequence length="250" mass="27459">MRKTIIAGNWKMNKTCSETKEFFTKLLPLVKGLDRNVIVGVPFTSLQTAVDMTKGSIIKIAAENMNPKESGAYTGEVSPLMLTDLGVEYVILGHSERRAYYHETDAFINEKVKSALKHGLKPILCIGEKLEEREKGITKDVVKEQIVEGLKGLSSDEMLNVVIAYEPIWAIGTGKTATPEMAQEVHKFIRNLLESLYSKEVANEVTIQYGGSMKPSNVVDLLAQEDIDGGLIGGASLDPESFIELIKAGK</sequence>
<name>A0A0E3ZDE1_9FUSO</name>
<feature type="active site" description="Proton acceptor" evidence="7">
    <location>
        <position position="166"/>
    </location>
</feature>
<keyword evidence="5 7" id="KW-0324">Glycolysis</keyword>
<comment type="pathway">
    <text evidence="1 7 8">Carbohydrate degradation; glycolysis; D-glyceraldehyde 3-phosphate from glycerone phosphate: step 1/1.</text>
</comment>
<dbReference type="InterPro" id="IPR013785">
    <property type="entry name" value="Aldolase_TIM"/>
</dbReference>
<dbReference type="UniPathway" id="UPA00109">
    <property type="reaction ID" value="UER00189"/>
</dbReference>
<dbReference type="GO" id="GO:0006094">
    <property type="term" value="P:gluconeogenesis"/>
    <property type="evidence" value="ECO:0007669"/>
    <property type="project" value="UniProtKB-UniRule"/>
</dbReference>
<keyword evidence="6 7" id="KW-0413">Isomerase</keyword>
<dbReference type="PANTHER" id="PTHR21139:SF42">
    <property type="entry name" value="TRIOSEPHOSPHATE ISOMERASE"/>
    <property type="match status" value="1"/>
</dbReference>
<evidence type="ECO:0000256" key="3">
    <source>
        <dbReference type="ARBA" id="ARBA00022432"/>
    </source>
</evidence>
<feature type="binding site" evidence="7">
    <location>
        <position position="212"/>
    </location>
    <ligand>
        <name>substrate</name>
    </ligand>
</feature>
<dbReference type="KEGG" id="sns:VC03_02575"/>
<evidence type="ECO:0000256" key="4">
    <source>
        <dbReference type="ARBA" id="ARBA00022490"/>
    </source>
</evidence>
<organism evidence="9 10">
    <name type="scientific">Sneathia vaginalis</name>
    <dbReference type="NCBI Taxonomy" id="187101"/>
    <lineage>
        <taxon>Bacteria</taxon>
        <taxon>Fusobacteriati</taxon>
        <taxon>Fusobacteriota</taxon>
        <taxon>Fusobacteriia</taxon>
        <taxon>Fusobacteriales</taxon>
        <taxon>Leptotrichiaceae</taxon>
        <taxon>Sneathia</taxon>
    </lineage>
</organism>
<dbReference type="HOGENOM" id="CLU_024251_2_3_0"/>
<evidence type="ECO:0000256" key="2">
    <source>
        <dbReference type="ARBA" id="ARBA00007422"/>
    </source>
</evidence>
<dbReference type="GO" id="GO:0004807">
    <property type="term" value="F:triose-phosphate isomerase activity"/>
    <property type="evidence" value="ECO:0007669"/>
    <property type="project" value="UniProtKB-UniRule"/>
</dbReference>
<feature type="binding site" evidence="7">
    <location>
        <begin position="233"/>
        <end position="234"/>
    </location>
    <ligand>
        <name>substrate</name>
    </ligand>
</feature>
<keyword evidence="10" id="KW-1185">Reference proteome</keyword>
<comment type="subunit">
    <text evidence="7 8">Homodimer.</text>
</comment>
<reference evidence="9 10" key="1">
    <citation type="journal article" date="2012" name="BMC Genomics">
        <title>Genomic sequence analysis and characterization of Sneathia amnii sp. nov.</title>
        <authorList>
            <consortium name="Vaginal Microbiome Consortium (additional members)"/>
            <person name="Harwich M.D.Jr."/>
            <person name="Serrano M.G."/>
            <person name="Fettweis J.M."/>
            <person name="Alves J.M."/>
            <person name="Reimers M.A."/>
            <person name="Buck G.A."/>
            <person name="Jefferson K.K."/>
        </authorList>
    </citation>
    <scope>NUCLEOTIDE SEQUENCE [LARGE SCALE GENOMIC DNA]</scope>
    <source>
        <strain evidence="9 10">SN35</strain>
    </source>
</reference>
<evidence type="ECO:0000256" key="1">
    <source>
        <dbReference type="ARBA" id="ARBA00004680"/>
    </source>
</evidence>
<comment type="similarity">
    <text evidence="2 7 8">Belongs to the triosephosphate isomerase family.</text>
</comment>
<dbReference type="PROSITE" id="PS00171">
    <property type="entry name" value="TIM_1"/>
    <property type="match status" value="1"/>
</dbReference>
<dbReference type="EMBL" id="CP011280">
    <property type="protein sequence ID" value="AKC96130.1"/>
    <property type="molecule type" value="Genomic_DNA"/>
</dbReference>
<dbReference type="SUPFAM" id="SSF51351">
    <property type="entry name" value="Triosephosphate isomerase (TIM)"/>
    <property type="match status" value="1"/>
</dbReference>
<gene>
    <name evidence="7 9" type="primary">tpiA</name>
    <name evidence="9" type="ORF">VC03_02575</name>
</gene>
<evidence type="ECO:0000256" key="6">
    <source>
        <dbReference type="ARBA" id="ARBA00023235"/>
    </source>
</evidence>
<dbReference type="Pfam" id="PF00121">
    <property type="entry name" value="TIM"/>
    <property type="match status" value="1"/>
</dbReference>
<feature type="active site" description="Electrophile" evidence="7">
    <location>
        <position position="94"/>
    </location>
</feature>
<dbReference type="RefSeq" id="WP_046329254.1">
    <property type="nucleotide sequence ID" value="NZ_CP011280.1"/>
</dbReference>
<dbReference type="AlphaFoldDB" id="A0A0E3ZDE1"/>
<comment type="subcellular location">
    <subcellularLocation>
        <location evidence="7 8">Cytoplasm</location>
    </subcellularLocation>
</comment>
<dbReference type="InterPro" id="IPR020861">
    <property type="entry name" value="Triosephosphate_isomerase_AS"/>
</dbReference>
<dbReference type="OrthoDB" id="9809429at2"/>
<comment type="pathway">
    <text evidence="7 8">Carbohydrate biosynthesis; gluconeogenesis.</text>
</comment>
<dbReference type="InterPro" id="IPR000652">
    <property type="entry name" value="Triosephosphate_isomerase"/>
</dbReference>
<dbReference type="GO" id="GO:0005829">
    <property type="term" value="C:cytosol"/>
    <property type="evidence" value="ECO:0007669"/>
    <property type="project" value="TreeGrafter"/>
</dbReference>
<accession>A0A0E3ZDE1</accession>
<protein>
    <recommendedName>
        <fullName evidence="7 8">Triosephosphate isomerase</fullName>
        <shortName evidence="7">TIM</shortName>
        <shortName evidence="7">TPI</shortName>
        <ecNumber evidence="7 8">5.3.1.1</ecNumber>
    </recommendedName>
    <alternativeName>
        <fullName evidence="7">Triose-phosphate isomerase</fullName>
    </alternativeName>
</protein>
<keyword evidence="3 7" id="KW-0312">Gluconeogenesis</keyword>
<evidence type="ECO:0000256" key="7">
    <source>
        <dbReference type="HAMAP-Rule" id="MF_00147"/>
    </source>
</evidence>
<proteinExistence type="inferred from homology"/>
<comment type="function">
    <text evidence="7">Involved in the gluconeogenesis. Catalyzes stereospecifically the conversion of dihydroxyacetone phosphate (DHAP) to D-glyceraldehyde-3-phosphate (G3P).</text>
</comment>
<comment type="catalytic activity">
    <reaction evidence="7 8">
        <text>D-glyceraldehyde 3-phosphate = dihydroxyacetone phosphate</text>
        <dbReference type="Rhea" id="RHEA:18585"/>
        <dbReference type="ChEBI" id="CHEBI:57642"/>
        <dbReference type="ChEBI" id="CHEBI:59776"/>
        <dbReference type="EC" id="5.3.1.1"/>
    </reaction>
</comment>
<dbReference type="PROSITE" id="PS51440">
    <property type="entry name" value="TIM_2"/>
    <property type="match status" value="1"/>
</dbReference>
<dbReference type="PATRIC" id="fig|1069640.6.peg.495"/>
<feature type="binding site" evidence="7">
    <location>
        <position position="172"/>
    </location>
    <ligand>
        <name>substrate</name>
    </ligand>
</feature>
<feature type="binding site" evidence="7">
    <location>
        <begin position="9"/>
        <end position="11"/>
    </location>
    <ligand>
        <name>substrate</name>
    </ligand>
</feature>
<keyword evidence="4 7" id="KW-0963">Cytoplasm</keyword>
<dbReference type="InterPro" id="IPR035990">
    <property type="entry name" value="TIM_sf"/>
</dbReference>
<evidence type="ECO:0000256" key="8">
    <source>
        <dbReference type="RuleBase" id="RU363013"/>
    </source>
</evidence>
<dbReference type="InterPro" id="IPR022896">
    <property type="entry name" value="TrioseP_Isoase_bac/euk"/>
</dbReference>
<dbReference type="HAMAP" id="MF_00147_B">
    <property type="entry name" value="TIM_B"/>
    <property type="match status" value="1"/>
</dbReference>
<dbReference type="Proteomes" id="UP000033103">
    <property type="component" value="Chromosome"/>
</dbReference>
<evidence type="ECO:0000313" key="10">
    <source>
        <dbReference type="Proteomes" id="UP000033103"/>
    </source>
</evidence>
<evidence type="ECO:0000256" key="5">
    <source>
        <dbReference type="ARBA" id="ARBA00023152"/>
    </source>
</evidence>
<dbReference type="NCBIfam" id="TIGR00419">
    <property type="entry name" value="tim"/>
    <property type="match status" value="1"/>
</dbReference>
<evidence type="ECO:0000313" key="9">
    <source>
        <dbReference type="EMBL" id="AKC96130.1"/>
    </source>
</evidence>
<dbReference type="EC" id="5.3.1.1" evidence="7 8"/>
<dbReference type="CDD" id="cd00311">
    <property type="entry name" value="TIM"/>
    <property type="match status" value="1"/>
</dbReference>